<dbReference type="GeneID" id="89944470"/>
<feature type="domain" description="Myb-like" evidence="1">
    <location>
        <begin position="84"/>
        <end position="151"/>
    </location>
</feature>
<name>A0AAN7I1C0_9FUNG</name>
<protein>
    <submittedName>
        <fullName evidence="2">Alanine--glyoxylate transaminase</fullName>
    </submittedName>
</protein>
<organism evidence="2 3">
    <name type="scientific">Mucor velutinosus</name>
    <dbReference type="NCBI Taxonomy" id="708070"/>
    <lineage>
        <taxon>Eukaryota</taxon>
        <taxon>Fungi</taxon>
        <taxon>Fungi incertae sedis</taxon>
        <taxon>Mucoromycota</taxon>
        <taxon>Mucoromycotina</taxon>
        <taxon>Mucoromycetes</taxon>
        <taxon>Mucorales</taxon>
        <taxon>Mucorineae</taxon>
        <taxon>Mucoraceae</taxon>
        <taxon>Mucor</taxon>
    </lineage>
</organism>
<dbReference type="InterPro" id="IPR009057">
    <property type="entry name" value="Homeodomain-like_sf"/>
</dbReference>
<dbReference type="SUPFAM" id="SSF46689">
    <property type="entry name" value="Homeodomain-like"/>
    <property type="match status" value="1"/>
</dbReference>
<evidence type="ECO:0000313" key="2">
    <source>
        <dbReference type="EMBL" id="KAK4517433.1"/>
    </source>
</evidence>
<comment type="caution">
    <text evidence="2">The sequence shown here is derived from an EMBL/GenBank/DDBJ whole genome shotgun (WGS) entry which is preliminary data.</text>
</comment>
<evidence type="ECO:0000313" key="3">
    <source>
        <dbReference type="Proteomes" id="UP001304243"/>
    </source>
</evidence>
<dbReference type="Pfam" id="PF00249">
    <property type="entry name" value="Myb_DNA-binding"/>
    <property type="match status" value="1"/>
</dbReference>
<reference evidence="2 3" key="1">
    <citation type="submission" date="2022-11" db="EMBL/GenBank/DDBJ databases">
        <title>Mucor velutinosus strain NIH1002 WGS.</title>
        <authorList>
            <person name="Subramanian P."/>
            <person name="Mullikin J.C."/>
            <person name="Segre J.A."/>
            <person name="Zelazny A.M."/>
        </authorList>
    </citation>
    <scope>NUCLEOTIDE SEQUENCE [LARGE SCALE GENOMIC DNA]</scope>
    <source>
        <strain evidence="2 3">NIH1002</strain>
    </source>
</reference>
<dbReference type="SMART" id="SM00717">
    <property type="entry name" value="SANT"/>
    <property type="match status" value="1"/>
</dbReference>
<accession>A0AAN7I1C0</accession>
<dbReference type="EMBL" id="JASEJX010000013">
    <property type="protein sequence ID" value="KAK4517433.1"/>
    <property type="molecule type" value="Genomic_DNA"/>
</dbReference>
<dbReference type="Gene3D" id="1.10.10.60">
    <property type="entry name" value="Homeodomain-like"/>
    <property type="match status" value="1"/>
</dbReference>
<gene>
    <name evidence="2" type="ORF">ATC70_000768</name>
</gene>
<dbReference type="InterPro" id="IPR001005">
    <property type="entry name" value="SANT/Myb"/>
</dbReference>
<dbReference type="RefSeq" id="XP_064684099.1">
    <property type="nucleotide sequence ID" value="XM_064820179.1"/>
</dbReference>
<keyword evidence="3" id="KW-1185">Reference proteome</keyword>
<sequence>MSEESVIDTIMDDLLMEESRLEQDLSTSEDENNEMVDAETQAKRNWVMLMRHQFSVRAEFPSTKTILKANGRLNQEYFRPNADTHQKKEHIWTVAERDLLIQGIQKYGIGNWNDIRKELLNEWTSNDLRLKCVRLIGRQNLQLYKDWKGNADEIQREYENNKRIGTKYGAWKQSVLVYDDGGKVEEELVAYHQK</sequence>
<dbReference type="Proteomes" id="UP001304243">
    <property type="component" value="Unassembled WGS sequence"/>
</dbReference>
<dbReference type="AlphaFoldDB" id="A0AAN7I1C0"/>
<dbReference type="PROSITE" id="PS50090">
    <property type="entry name" value="MYB_LIKE"/>
    <property type="match status" value="1"/>
</dbReference>
<proteinExistence type="predicted"/>
<evidence type="ECO:0000259" key="1">
    <source>
        <dbReference type="PROSITE" id="PS50090"/>
    </source>
</evidence>
<dbReference type="CDD" id="cd11660">
    <property type="entry name" value="SANT_TRF"/>
    <property type="match status" value="1"/>
</dbReference>